<evidence type="ECO:0000259" key="6">
    <source>
        <dbReference type="Pfam" id="PF21639"/>
    </source>
</evidence>
<keyword evidence="3" id="KW-0539">Nucleus</keyword>
<proteinExistence type="predicted"/>
<dbReference type="InterPro" id="IPR048866">
    <property type="entry name" value="ORC5_lid"/>
</dbReference>
<name>A0AAN6GQT0_9BASI</name>
<feature type="domain" description="Origin recognition complex subunit 5 C-terminal" evidence="5">
    <location>
        <begin position="380"/>
        <end position="562"/>
    </location>
</feature>
<dbReference type="InterPro" id="IPR047088">
    <property type="entry name" value="ORC5_C"/>
</dbReference>
<dbReference type="Pfam" id="PF21639">
    <property type="entry name" value="ORC5_lid"/>
    <property type="match status" value="1"/>
</dbReference>
<dbReference type="EMBL" id="JAPDMZ010000069">
    <property type="protein sequence ID" value="KAK0551980.1"/>
    <property type="molecule type" value="Genomic_DNA"/>
</dbReference>
<evidence type="ECO:0000256" key="3">
    <source>
        <dbReference type="ARBA" id="ARBA00023242"/>
    </source>
</evidence>
<keyword evidence="2" id="KW-0235">DNA replication</keyword>
<dbReference type="GO" id="GO:0006270">
    <property type="term" value="P:DNA replication initiation"/>
    <property type="evidence" value="ECO:0007669"/>
    <property type="project" value="TreeGrafter"/>
</dbReference>
<evidence type="ECO:0000313" key="8">
    <source>
        <dbReference type="Proteomes" id="UP001176517"/>
    </source>
</evidence>
<accession>A0AAN6GQT0</accession>
<evidence type="ECO:0000313" key="7">
    <source>
        <dbReference type="EMBL" id="KAK0551980.1"/>
    </source>
</evidence>
<dbReference type="AlphaFoldDB" id="A0AAN6GQT0"/>
<evidence type="ECO:0000256" key="4">
    <source>
        <dbReference type="SAM" id="MobiDB-lite"/>
    </source>
</evidence>
<dbReference type="InterPro" id="IPR020796">
    <property type="entry name" value="ORC5"/>
</dbReference>
<organism evidence="7 8">
    <name type="scientific">Tilletia horrida</name>
    <dbReference type="NCBI Taxonomy" id="155126"/>
    <lineage>
        <taxon>Eukaryota</taxon>
        <taxon>Fungi</taxon>
        <taxon>Dikarya</taxon>
        <taxon>Basidiomycota</taxon>
        <taxon>Ustilaginomycotina</taxon>
        <taxon>Exobasidiomycetes</taxon>
        <taxon>Tilletiales</taxon>
        <taxon>Tilletiaceae</taxon>
        <taxon>Tilletia</taxon>
    </lineage>
</organism>
<gene>
    <name evidence="7" type="ORF">OC846_003064</name>
</gene>
<dbReference type="Pfam" id="PF14630">
    <property type="entry name" value="ORC5_C"/>
    <property type="match status" value="1"/>
</dbReference>
<dbReference type="GO" id="GO:0005664">
    <property type="term" value="C:nuclear origin of replication recognition complex"/>
    <property type="evidence" value="ECO:0007669"/>
    <property type="project" value="TreeGrafter"/>
</dbReference>
<feature type="compositionally biased region" description="Low complexity" evidence="4">
    <location>
        <begin position="422"/>
        <end position="433"/>
    </location>
</feature>
<dbReference type="PANTHER" id="PTHR12705:SF0">
    <property type="entry name" value="ORIGIN RECOGNITION COMPLEX SUBUNIT 5"/>
    <property type="match status" value="1"/>
</dbReference>
<evidence type="ECO:0000256" key="2">
    <source>
        <dbReference type="ARBA" id="ARBA00022705"/>
    </source>
</evidence>
<evidence type="ECO:0000259" key="5">
    <source>
        <dbReference type="Pfam" id="PF14630"/>
    </source>
</evidence>
<keyword evidence="8" id="KW-1185">Reference proteome</keyword>
<dbReference type="Proteomes" id="UP001176517">
    <property type="component" value="Unassembled WGS sequence"/>
</dbReference>
<evidence type="ECO:0000256" key="1">
    <source>
        <dbReference type="ARBA" id="ARBA00004123"/>
    </source>
</evidence>
<feature type="region of interest" description="Disordered" evidence="4">
    <location>
        <begin position="408"/>
        <end position="441"/>
    </location>
</feature>
<comment type="subcellular location">
    <subcellularLocation>
        <location evidence="1">Nucleus</location>
    </subcellularLocation>
</comment>
<comment type="caution">
    <text evidence="7">The sequence shown here is derived from an EMBL/GenBank/DDBJ whole genome shotgun (WGS) entry which is preliminary data.</text>
</comment>
<reference evidence="7" key="1">
    <citation type="journal article" date="2023" name="PhytoFront">
        <title>Draft Genome Resources of Seven Strains of Tilletia horrida, Causal Agent of Kernel Smut of Rice.</title>
        <authorList>
            <person name="Khanal S."/>
            <person name="Antony Babu S."/>
            <person name="Zhou X.G."/>
        </authorList>
    </citation>
    <scope>NUCLEOTIDE SEQUENCE</scope>
    <source>
        <strain evidence="7">TX6</strain>
    </source>
</reference>
<feature type="domain" description="ORC5 lid" evidence="6">
    <location>
        <begin position="235"/>
        <end position="291"/>
    </location>
</feature>
<dbReference type="PANTHER" id="PTHR12705">
    <property type="entry name" value="ORIGIN RECOGNITION COMPLEX SUBUNIT 5"/>
    <property type="match status" value="1"/>
</dbReference>
<dbReference type="GO" id="GO:0003688">
    <property type="term" value="F:DNA replication origin binding"/>
    <property type="evidence" value="ECO:0007669"/>
    <property type="project" value="TreeGrafter"/>
</dbReference>
<protein>
    <submittedName>
        <fullName evidence="7">Uncharacterized protein</fullName>
    </submittedName>
</protein>
<sequence>MPAPPSVLLRDPNSPRHTAALLRALFAHLKDGLAKLPEPAAFDYVSLPTLPVPTPKLIFQTILSAIQREFVAQSEAEGLPQKDEHIVPFHTRVDETFESFEGKFCEAIRLRAKGNVSRYKLCLVIEQPSRIRDLWPDSVLSGFLRLSDTLKARRLLPGRVTLMFVSELPWHHFRHPDGTIASNGPDEIHFQDLTKDEMVASLKLNHTHLWNDWNEATAMDPSLPSISEQRFSSLYSNFCEYAFTSFRAQNRDVVELQLLCAATWHVFLVPIKTGEVKATSFQVLLSHVRQYIRDALTRLHSRELSPREWISASIQAATSESLQRMSEASVPSSSKNPSDSLVDVLERDAYMHDETRPRRVDTSRGKRKVILPEEVSVPTLPRNSALLLVAAFMACYDPPKQDLIRFGRRESSMSPAKKKKGGATAKARASAATEGQKDNLKRPQLVGPRAVLLERILSIFQVLLNESMPDREAEGDLVQQTEMDEEEVAERSARVLTRKENTERMSRSAAIFQEIKSMIAQRFLLTSSKTNELTGMTVQVNITYEVAQSLAKRENVKLEDWLDDWRELYQ</sequence>